<feature type="transmembrane region" description="Helical" evidence="8">
    <location>
        <begin position="352"/>
        <end position="373"/>
    </location>
</feature>
<dbReference type="Gramene" id="PHT89912">
    <property type="protein sequence ID" value="PHT89912"/>
    <property type="gene ID" value="T459_05025"/>
</dbReference>
<feature type="transmembrane region" description="Helical" evidence="8">
    <location>
        <begin position="82"/>
        <end position="99"/>
    </location>
</feature>
<dbReference type="Proteomes" id="UP000222542">
    <property type="component" value="Unassembled WGS sequence"/>
</dbReference>
<dbReference type="SUPFAM" id="SSF103473">
    <property type="entry name" value="MFS general substrate transporter"/>
    <property type="match status" value="1"/>
</dbReference>
<comment type="similarity">
    <text evidence="2">Belongs to the major facilitator superfamily. Proton-dependent oligopeptide transporter (POT/PTR) (TC 2.A.17) family.</text>
</comment>
<dbReference type="OMA" id="VIYLMCA"/>
<dbReference type="Gene3D" id="1.20.1250.20">
    <property type="entry name" value="MFS general substrate transporter like domains"/>
    <property type="match status" value="1"/>
</dbReference>
<keyword evidence="5 8" id="KW-0472">Membrane</keyword>
<dbReference type="GO" id="GO:0022857">
    <property type="term" value="F:transmembrane transporter activity"/>
    <property type="evidence" value="ECO:0000318"/>
    <property type="project" value="GO_Central"/>
</dbReference>
<comment type="similarity">
    <text evidence="6">Belongs to the major facilitator superfamily. Phosphate:H(+) symporter (TC 2.A.1.9) family.</text>
</comment>
<sequence length="465" mass="52061">MRAWRKSTAAIPSVYLTAFGAGGIQGCLPALGADQFNKKDSKKNSKNISSFFNWFLLSGTIGASIGVTVVDWVSTNVGWDKGFTISIVCCFAGLCFVSMGKPFNRVRVPGESPLLRVLVAAARNWSVQLPTDKHQLYEIQEPLSFCFTGHRLPHTEQFRQVFHVQCKHINKAAVQLEGTNKQGKWRRCTVTQVEEVKILTRMMPILLSTIIMNTCLAQLQTLSVQQGTPMDPSLGKFDVPAASIPVIPLVFMSLLIPIYEFLFVPVMRMFTGHPTGITHLQRVGVGLVLSAISMAIAGAVEVKRKNEFNHHNHRTSLLWLSFHYAIFGIADMFGLMDFFYSEAPAGMRSLATSFSFLSLSIGCYLSSAFVELINSITSKLTSNKQGWLQGRNMNKNHVELFYWFLAILSLLNFGNYVFWDNWYKYKKDGPVDEQKLLHPDLSAKMSTTSQQAISTSDGERIKEQN</sequence>
<reference evidence="9 10" key="1">
    <citation type="journal article" date="2014" name="Nat. Genet.">
        <title>Genome sequence of the hot pepper provides insights into the evolution of pungency in Capsicum species.</title>
        <authorList>
            <person name="Kim S."/>
            <person name="Park M."/>
            <person name="Yeom S.I."/>
            <person name="Kim Y.M."/>
            <person name="Lee J.M."/>
            <person name="Lee H.A."/>
            <person name="Seo E."/>
            <person name="Choi J."/>
            <person name="Cheong K."/>
            <person name="Kim K.T."/>
            <person name="Jung K."/>
            <person name="Lee G.W."/>
            <person name="Oh S.K."/>
            <person name="Bae C."/>
            <person name="Kim S.B."/>
            <person name="Lee H.Y."/>
            <person name="Kim S.Y."/>
            <person name="Kim M.S."/>
            <person name="Kang B.C."/>
            <person name="Jo Y.D."/>
            <person name="Yang H.B."/>
            <person name="Jeong H.J."/>
            <person name="Kang W.H."/>
            <person name="Kwon J.K."/>
            <person name="Shin C."/>
            <person name="Lim J.Y."/>
            <person name="Park J.H."/>
            <person name="Huh J.H."/>
            <person name="Kim J.S."/>
            <person name="Kim B.D."/>
            <person name="Cohen O."/>
            <person name="Paran I."/>
            <person name="Suh M.C."/>
            <person name="Lee S.B."/>
            <person name="Kim Y.K."/>
            <person name="Shin Y."/>
            <person name="Noh S.J."/>
            <person name="Park J."/>
            <person name="Seo Y.S."/>
            <person name="Kwon S.Y."/>
            <person name="Kim H.A."/>
            <person name="Park J.M."/>
            <person name="Kim H.J."/>
            <person name="Choi S.B."/>
            <person name="Bosland P.W."/>
            <person name="Reeves G."/>
            <person name="Jo S.H."/>
            <person name="Lee B.W."/>
            <person name="Cho H.T."/>
            <person name="Choi H.S."/>
            <person name="Lee M.S."/>
            <person name="Yu Y."/>
            <person name="Do Choi Y."/>
            <person name="Park B.S."/>
            <person name="van Deynze A."/>
            <person name="Ashrafi H."/>
            <person name="Hill T."/>
            <person name="Kim W.T."/>
            <person name="Pai H.S."/>
            <person name="Ahn H.K."/>
            <person name="Yeam I."/>
            <person name="Giovannoni J.J."/>
            <person name="Rose J.K."/>
            <person name="Sorensen I."/>
            <person name="Lee S.J."/>
            <person name="Kim R.W."/>
            <person name="Choi I.Y."/>
            <person name="Choi B.S."/>
            <person name="Lim J.S."/>
            <person name="Lee Y.H."/>
            <person name="Choi D."/>
        </authorList>
    </citation>
    <scope>NUCLEOTIDE SEQUENCE [LARGE SCALE GENOMIC DNA]</scope>
    <source>
        <strain evidence="10">cv. CM334</strain>
    </source>
</reference>
<feature type="transmembrane region" description="Helical" evidence="8">
    <location>
        <begin position="320"/>
        <end position="340"/>
    </location>
</feature>
<feature type="transmembrane region" description="Helical" evidence="8">
    <location>
        <begin position="283"/>
        <end position="300"/>
    </location>
</feature>
<reference evidence="9 10" key="2">
    <citation type="journal article" date="2017" name="Genome Biol.">
        <title>New reference genome sequences of hot pepper reveal the massive evolution of plant disease-resistance genes by retroduplication.</title>
        <authorList>
            <person name="Kim S."/>
            <person name="Park J."/>
            <person name="Yeom S.I."/>
            <person name="Kim Y.M."/>
            <person name="Seo E."/>
            <person name="Kim K.T."/>
            <person name="Kim M.S."/>
            <person name="Lee J.M."/>
            <person name="Cheong K."/>
            <person name="Shin H.S."/>
            <person name="Kim S.B."/>
            <person name="Han K."/>
            <person name="Lee J."/>
            <person name="Park M."/>
            <person name="Lee H.A."/>
            <person name="Lee H.Y."/>
            <person name="Lee Y."/>
            <person name="Oh S."/>
            <person name="Lee J.H."/>
            <person name="Choi E."/>
            <person name="Choi E."/>
            <person name="Lee S.E."/>
            <person name="Jeon J."/>
            <person name="Kim H."/>
            <person name="Choi G."/>
            <person name="Song H."/>
            <person name="Lee J."/>
            <person name="Lee S.C."/>
            <person name="Kwon J.K."/>
            <person name="Lee H.Y."/>
            <person name="Koo N."/>
            <person name="Hong Y."/>
            <person name="Kim R.W."/>
            <person name="Kang W.H."/>
            <person name="Huh J.H."/>
            <person name="Kang B.C."/>
            <person name="Yang T.J."/>
            <person name="Lee Y.H."/>
            <person name="Bennetzen J.L."/>
            <person name="Choi D."/>
        </authorList>
    </citation>
    <scope>NUCLEOTIDE SEQUENCE [LARGE SCALE GENOMIC DNA]</scope>
    <source>
        <strain evidence="10">cv. CM334</strain>
    </source>
</reference>
<evidence type="ECO:0000313" key="10">
    <source>
        <dbReference type="Proteomes" id="UP000222542"/>
    </source>
</evidence>
<dbReference type="InterPro" id="IPR000109">
    <property type="entry name" value="POT_fam"/>
</dbReference>
<organism evidence="9 10">
    <name type="scientific">Capsicum annuum</name>
    <name type="common">Capsicum pepper</name>
    <dbReference type="NCBI Taxonomy" id="4072"/>
    <lineage>
        <taxon>Eukaryota</taxon>
        <taxon>Viridiplantae</taxon>
        <taxon>Streptophyta</taxon>
        <taxon>Embryophyta</taxon>
        <taxon>Tracheophyta</taxon>
        <taxon>Spermatophyta</taxon>
        <taxon>Magnoliopsida</taxon>
        <taxon>eudicotyledons</taxon>
        <taxon>Gunneridae</taxon>
        <taxon>Pentapetalae</taxon>
        <taxon>asterids</taxon>
        <taxon>lamiids</taxon>
        <taxon>Solanales</taxon>
        <taxon>Solanaceae</taxon>
        <taxon>Solanoideae</taxon>
        <taxon>Capsiceae</taxon>
        <taxon>Capsicum</taxon>
    </lineage>
</organism>
<evidence type="ECO:0000256" key="4">
    <source>
        <dbReference type="ARBA" id="ARBA00022989"/>
    </source>
</evidence>
<dbReference type="GO" id="GO:0055085">
    <property type="term" value="P:transmembrane transport"/>
    <property type="evidence" value="ECO:0000318"/>
    <property type="project" value="GO_Central"/>
</dbReference>
<dbReference type="GO" id="GO:0016020">
    <property type="term" value="C:membrane"/>
    <property type="evidence" value="ECO:0000318"/>
    <property type="project" value="GO_Central"/>
</dbReference>
<evidence type="ECO:0000256" key="3">
    <source>
        <dbReference type="ARBA" id="ARBA00022692"/>
    </source>
</evidence>
<feature type="transmembrane region" description="Helical" evidence="8">
    <location>
        <begin position="51"/>
        <end position="70"/>
    </location>
</feature>
<feature type="compositionally biased region" description="Polar residues" evidence="7">
    <location>
        <begin position="444"/>
        <end position="456"/>
    </location>
</feature>
<feature type="transmembrane region" description="Helical" evidence="8">
    <location>
        <begin position="242"/>
        <end position="262"/>
    </location>
</feature>
<dbReference type="PANTHER" id="PTHR11654">
    <property type="entry name" value="OLIGOPEPTIDE TRANSPORTER-RELATED"/>
    <property type="match status" value="1"/>
</dbReference>
<evidence type="ECO:0000256" key="2">
    <source>
        <dbReference type="ARBA" id="ARBA00005982"/>
    </source>
</evidence>
<evidence type="ECO:0008006" key="11">
    <source>
        <dbReference type="Google" id="ProtNLM"/>
    </source>
</evidence>
<accession>A0A2G3A6Q3</accession>
<proteinExistence type="inferred from homology"/>
<evidence type="ECO:0000256" key="7">
    <source>
        <dbReference type="SAM" id="MobiDB-lite"/>
    </source>
</evidence>
<evidence type="ECO:0000313" key="9">
    <source>
        <dbReference type="EMBL" id="PHT89912.1"/>
    </source>
</evidence>
<gene>
    <name evidence="9" type="ORF">T459_05025</name>
</gene>
<dbReference type="InterPro" id="IPR036259">
    <property type="entry name" value="MFS_trans_sf"/>
</dbReference>
<evidence type="ECO:0000256" key="6">
    <source>
        <dbReference type="ARBA" id="ARBA00044504"/>
    </source>
</evidence>
<protein>
    <recommendedName>
        <fullName evidence="11">Protein NRT1/ PTR FAMILY 4.5-like</fullName>
    </recommendedName>
</protein>
<feature type="region of interest" description="Disordered" evidence="7">
    <location>
        <begin position="442"/>
        <end position="465"/>
    </location>
</feature>
<dbReference type="EMBL" id="AYRZ02000002">
    <property type="protein sequence ID" value="PHT89912.1"/>
    <property type="molecule type" value="Genomic_DNA"/>
</dbReference>
<feature type="transmembrane region" description="Helical" evidence="8">
    <location>
        <begin position="400"/>
        <end position="419"/>
    </location>
</feature>
<keyword evidence="10" id="KW-1185">Reference proteome</keyword>
<evidence type="ECO:0000256" key="5">
    <source>
        <dbReference type="ARBA" id="ARBA00023136"/>
    </source>
</evidence>
<dbReference type="Pfam" id="PF00854">
    <property type="entry name" value="PTR2"/>
    <property type="match status" value="1"/>
</dbReference>
<dbReference type="PROSITE" id="PS51257">
    <property type="entry name" value="PROKAR_LIPOPROTEIN"/>
    <property type="match status" value="1"/>
</dbReference>
<keyword evidence="3 8" id="KW-0812">Transmembrane</keyword>
<comment type="caution">
    <text evidence="9">The sequence shown here is derived from an EMBL/GenBank/DDBJ whole genome shotgun (WGS) entry which is preliminary data.</text>
</comment>
<keyword evidence="4 8" id="KW-1133">Transmembrane helix</keyword>
<dbReference type="AlphaFoldDB" id="A0A2G3A6Q3"/>
<name>A0A2G3A6Q3_CAPAN</name>
<comment type="subcellular location">
    <subcellularLocation>
        <location evidence="1">Membrane</location>
        <topology evidence="1">Multi-pass membrane protein</topology>
    </subcellularLocation>
</comment>
<evidence type="ECO:0000256" key="1">
    <source>
        <dbReference type="ARBA" id="ARBA00004141"/>
    </source>
</evidence>
<evidence type="ECO:0000256" key="8">
    <source>
        <dbReference type="SAM" id="Phobius"/>
    </source>
</evidence>